<reference evidence="2" key="1">
    <citation type="submission" date="2016-03" db="EMBL/GenBank/DDBJ databases">
        <authorList>
            <person name="Guldener U."/>
        </authorList>
    </citation>
    <scope>NUCLEOTIDE SEQUENCE [LARGE SCALE GENOMIC DNA]</scope>
</reference>
<dbReference type="EMBL" id="FJVC01000471">
    <property type="protein sequence ID" value="CZT51081.1"/>
    <property type="molecule type" value="Genomic_DNA"/>
</dbReference>
<name>A0A1E1MPU9_RHYSE</name>
<dbReference type="Proteomes" id="UP000177625">
    <property type="component" value="Unassembled WGS sequence"/>
</dbReference>
<organism evidence="1 2">
    <name type="scientific">Rhynchosporium secalis</name>
    <name type="common">Barley scald fungus</name>
    <dbReference type="NCBI Taxonomy" id="38038"/>
    <lineage>
        <taxon>Eukaryota</taxon>
        <taxon>Fungi</taxon>
        <taxon>Dikarya</taxon>
        <taxon>Ascomycota</taxon>
        <taxon>Pezizomycotina</taxon>
        <taxon>Leotiomycetes</taxon>
        <taxon>Helotiales</taxon>
        <taxon>Ploettnerulaceae</taxon>
        <taxon>Rhynchosporium</taxon>
    </lineage>
</organism>
<proteinExistence type="predicted"/>
<evidence type="ECO:0000313" key="2">
    <source>
        <dbReference type="Proteomes" id="UP000177625"/>
    </source>
</evidence>
<protein>
    <submittedName>
        <fullName evidence="1">Uncharacterized protein</fullName>
    </submittedName>
</protein>
<sequence length="328" mass="37047">MPELVSLEITNSKEEVAFSSESGFSSSERTIHESAYPIIAPYPTERSHGPRWSIQCPDRVSTLEASWHVESRFQVHRTLPNFPGYSSKRDKSNLHLLKLETLDLGAGYQPSAIKDNISQRYSDYLATLTDLECLASLQLRNSNLDVDERQQVHVPLFYHAVNLRSIEVDTLSQDIDALLKYLCQVNPGGLTSFAFIGINYPFEGSIDIFAHDIAPLISPAPMLGHSWWTLSFTETSIQQGNLHMKDFILKCPNLHYLACPINTANVELFKTYMPSFMHLQTLMITKGDFPDNVRTTVNVKAELDTFDKQRSADKGFINHSLHTPRSNA</sequence>
<dbReference type="AlphaFoldDB" id="A0A1E1MPU9"/>
<evidence type="ECO:0000313" key="1">
    <source>
        <dbReference type="EMBL" id="CZT51081.1"/>
    </source>
</evidence>
<gene>
    <name evidence="1" type="ORF">RSE6_12165</name>
</gene>
<accession>A0A1E1MPU9</accession>
<keyword evidence="2" id="KW-1185">Reference proteome</keyword>